<reference evidence="6 7" key="1">
    <citation type="submission" date="2024-02" db="EMBL/GenBank/DDBJ databases">
        <title>Genome analysis and characterization of Microbaculum marinisediminis sp. nov., isolated from marine sediment.</title>
        <authorList>
            <person name="Du Z.-J."/>
            <person name="Ye Y.-Q."/>
            <person name="Zhang Z.-R."/>
            <person name="Yuan S.-M."/>
            <person name="Zhang X.-Y."/>
        </authorList>
    </citation>
    <scope>NUCLEOTIDE SEQUENCE [LARGE SCALE GENOMIC DNA]</scope>
    <source>
        <strain evidence="6 7">SDUM1044001</strain>
    </source>
</reference>
<evidence type="ECO:0000256" key="2">
    <source>
        <dbReference type="ARBA" id="ARBA00023125"/>
    </source>
</evidence>
<evidence type="ECO:0000256" key="3">
    <source>
        <dbReference type="ARBA" id="ARBA00023159"/>
    </source>
</evidence>
<dbReference type="Pfam" id="PF13412">
    <property type="entry name" value="HTH_24"/>
    <property type="match status" value="1"/>
</dbReference>
<dbReference type="InterPro" id="IPR019888">
    <property type="entry name" value="Tscrpt_reg_AsnC-like"/>
</dbReference>
<gene>
    <name evidence="6" type="ORF">V3328_05660</name>
</gene>
<dbReference type="InterPro" id="IPR011008">
    <property type="entry name" value="Dimeric_a/b-barrel"/>
</dbReference>
<keyword evidence="7" id="KW-1185">Reference proteome</keyword>
<sequence>MREIHGIDRIDRRILAALQTEGRMTTLDLAERVGLSPTATAERVRRLTRDGVILGYSARLDPGKLALGLLVFVEVKLDRTTPDVFDTFAAAVRRAPEVMECHMVAGGFDYLVKARVADMTAYRRFLADVLLAMPGVRETHTYAVMEEVKSEGMLPI</sequence>
<keyword evidence="2" id="KW-0238">DNA-binding</keyword>
<name>A0AAW9RFC2_9HYPH</name>
<dbReference type="SUPFAM" id="SSF46785">
    <property type="entry name" value="Winged helix' DNA-binding domain"/>
    <property type="match status" value="1"/>
</dbReference>
<comment type="caution">
    <text evidence="6">The sequence shown here is derived from an EMBL/GenBank/DDBJ whole genome shotgun (WGS) entry which is preliminary data.</text>
</comment>
<dbReference type="PANTHER" id="PTHR30154:SF0">
    <property type="entry name" value="LEUCINE-RESPONSIVE REGULATORY PROTEIN"/>
    <property type="match status" value="1"/>
</dbReference>
<proteinExistence type="predicted"/>
<dbReference type="PANTHER" id="PTHR30154">
    <property type="entry name" value="LEUCINE-RESPONSIVE REGULATORY PROTEIN"/>
    <property type="match status" value="1"/>
</dbReference>
<dbReference type="SMART" id="SM00344">
    <property type="entry name" value="HTH_ASNC"/>
    <property type="match status" value="1"/>
</dbReference>
<dbReference type="AlphaFoldDB" id="A0AAW9RFC2"/>
<dbReference type="InterPro" id="IPR019885">
    <property type="entry name" value="Tscrpt_reg_HTH_AsnC-type_CS"/>
</dbReference>
<keyword evidence="3" id="KW-0010">Activator</keyword>
<dbReference type="Gene3D" id="1.10.10.10">
    <property type="entry name" value="Winged helix-like DNA-binding domain superfamily/Winged helix DNA-binding domain"/>
    <property type="match status" value="1"/>
</dbReference>
<dbReference type="InterPro" id="IPR011991">
    <property type="entry name" value="ArsR-like_HTH"/>
</dbReference>
<accession>A0AAW9RFC2</accession>
<dbReference type="Gene3D" id="3.30.70.920">
    <property type="match status" value="1"/>
</dbReference>
<evidence type="ECO:0000256" key="1">
    <source>
        <dbReference type="ARBA" id="ARBA00023015"/>
    </source>
</evidence>
<dbReference type="GO" id="GO:0043565">
    <property type="term" value="F:sequence-specific DNA binding"/>
    <property type="evidence" value="ECO:0007669"/>
    <property type="project" value="InterPro"/>
</dbReference>
<dbReference type="Pfam" id="PF01037">
    <property type="entry name" value="AsnC_trans_reg"/>
    <property type="match status" value="1"/>
</dbReference>
<dbReference type="InterPro" id="IPR036388">
    <property type="entry name" value="WH-like_DNA-bd_sf"/>
</dbReference>
<keyword evidence="4" id="KW-0804">Transcription</keyword>
<dbReference type="PROSITE" id="PS50956">
    <property type="entry name" value="HTH_ASNC_2"/>
    <property type="match status" value="1"/>
</dbReference>
<evidence type="ECO:0000256" key="4">
    <source>
        <dbReference type="ARBA" id="ARBA00023163"/>
    </source>
</evidence>
<dbReference type="GO" id="GO:0005829">
    <property type="term" value="C:cytosol"/>
    <property type="evidence" value="ECO:0007669"/>
    <property type="project" value="TreeGrafter"/>
</dbReference>
<dbReference type="GO" id="GO:0006355">
    <property type="term" value="P:regulation of DNA-templated transcription"/>
    <property type="evidence" value="ECO:0007669"/>
    <property type="project" value="UniProtKB-ARBA"/>
</dbReference>
<evidence type="ECO:0000313" key="7">
    <source>
        <dbReference type="Proteomes" id="UP001378188"/>
    </source>
</evidence>
<dbReference type="CDD" id="cd00090">
    <property type="entry name" value="HTH_ARSR"/>
    <property type="match status" value="1"/>
</dbReference>
<dbReference type="PRINTS" id="PR00033">
    <property type="entry name" value="HTHASNC"/>
</dbReference>
<dbReference type="InterPro" id="IPR000485">
    <property type="entry name" value="AsnC-type_HTH_dom"/>
</dbReference>
<dbReference type="InterPro" id="IPR019887">
    <property type="entry name" value="Tscrpt_reg_AsnC/Lrp_C"/>
</dbReference>
<keyword evidence="1" id="KW-0805">Transcription regulation</keyword>
<dbReference type="RefSeq" id="WP_340328641.1">
    <property type="nucleotide sequence ID" value="NZ_JAZHOF010000002.1"/>
</dbReference>
<evidence type="ECO:0000259" key="5">
    <source>
        <dbReference type="PROSITE" id="PS50956"/>
    </source>
</evidence>
<evidence type="ECO:0000313" key="6">
    <source>
        <dbReference type="EMBL" id="MEJ8570947.1"/>
    </source>
</evidence>
<dbReference type="InterPro" id="IPR036390">
    <property type="entry name" value="WH_DNA-bd_sf"/>
</dbReference>
<organism evidence="6 7">
    <name type="scientific">Microbaculum marinum</name>
    <dbReference type="NCBI Taxonomy" id="1764581"/>
    <lineage>
        <taxon>Bacteria</taxon>
        <taxon>Pseudomonadati</taxon>
        <taxon>Pseudomonadota</taxon>
        <taxon>Alphaproteobacteria</taxon>
        <taxon>Hyphomicrobiales</taxon>
        <taxon>Tepidamorphaceae</taxon>
        <taxon>Microbaculum</taxon>
    </lineage>
</organism>
<dbReference type="EMBL" id="JAZHOF010000002">
    <property type="protein sequence ID" value="MEJ8570947.1"/>
    <property type="molecule type" value="Genomic_DNA"/>
</dbReference>
<protein>
    <submittedName>
        <fullName evidence="6">Lrp/AsnC ligand binding domain-containing protein</fullName>
    </submittedName>
</protein>
<dbReference type="GO" id="GO:0043200">
    <property type="term" value="P:response to amino acid"/>
    <property type="evidence" value="ECO:0007669"/>
    <property type="project" value="TreeGrafter"/>
</dbReference>
<dbReference type="SUPFAM" id="SSF54909">
    <property type="entry name" value="Dimeric alpha+beta barrel"/>
    <property type="match status" value="1"/>
</dbReference>
<feature type="domain" description="HTH asnC-type" evidence="5">
    <location>
        <begin position="7"/>
        <end position="68"/>
    </location>
</feature>
<dbReference type="Proteomes" id="UP001378188">
    <property type="component" value="Unassembled WGS sequence"/>
</dbReference>
<dbReference type="PROSITE" id="PS00519">
    <property type="entry name" value="HTH_ASNC_1"/>
    <property type="match status" value="1"/>
</dbReference>